<reference evidence="3 4" key="1">
    <citation type="submission" date="2024-05" db="EMBL/GenBank/DDBJ databases">
        <authorList>
            <consortium name="Candidatus Magnetaquicoccaceae bacterium FCR-1 genome sequencing consortium"/>
            <person name="Shimoshige H."/>
            <person name="Shimamura S."/>
            <person name="Taoka A."/>
            <person name="Kobayashi H."/>
            <person name="Maekawa T."/>
        </authorList>
    </citation>
    <scope>NUCLEOTIDE SEQUENCE [LARGE SCALE GENOMIC DNA]</scope>
    <source>
        <strain evidence="3 4">FCR-1</strain>
    </source>
</reference>
<proteinExistence type="predicted"/>
<sequence>MEHPILTIFIVLLVLIALFWFLLKLRTLREDSIQDEMPPDKLTVLLGMFYVLSRACLNYYRDRNTYPPAVSGTPDGLMELGYLNDEPLAQLSKSVKLFSIVVTDKGGYGICLAHIKASVAMEFLRRVSETKTTIEFQDYRGGQYKPLTSTGDTLINLTLPLPVRPIGAKPPSPVDAVATPGATAVPVSGEDDEE</sequence>
<evidence type="ECO:0000313" key="3">
    <source>
        <dbReference type="EMBL" id="GAB0058466.1"/>
    </source>
</evidence>
<feature type="transmembrane region" description="Helical" evidence="2">
    <location>
        <begin position="6"/>
        <end position="23"/>
    </location>
</feature>
<evidence type="ECO:0000256" key="1">
    <source>
        <dbReference type="SAM" id="MobiDB-lite"/>
    </source>
</evidence>
<dbReference type="Proteomes" id="UP001628193">
    <property type="component" value="Unassembled WGS sequence"/>
</dbReference>
<feature type="region of interest" description="Disordered" evidence="1">
    <location>
        <begin position="169"/>
        <end position="194"/>
    </location>
</feature>
<comment type="caution">
    <text evidence="3">The sequence shown here is derived from an EMBL/GenBank/DDBJ whole genome shotgun (WGS) entry which is preliminary data.</text>
</comment>
<gene>
    <name evidence="3" type="ORF">SIID45300_02815</name>
</gene>
<evidence type="ECO:0000313" key="4">
    <source>
        <dbReference type="Proteomes" id="UP001628193"/>
    </source>
</evidence>
<keyword evidence="4" id="KW-1185">Reference proteome</keyword>
<name>A0ABQ0CC40_9PROT</name>
<protein>
    <submittedName>
        <fullName evidence="3">Uncharacterized protein</fullName>
    </submittedName>
</protein>
<accession>A0ABQ0CC40</accession>
<keyword evidence="2" id="KW-1133">Transmembrane helix</keyword>
<keyword evidence="2" id="KW-0812">Transmembrane</keyword>
<dbReference type="EMBL" id="BAAFGK010000005">
    <property type="protein sequence ID" value="GAB0058466.1"/>
    <property type="molecule type" value="Genomic_DNA"/>
</dbReference>
<feature type="compositionally biased region" description="Low complexity" evidence="1">
    <location>
        <begin position="174"/>
        <end position="187"/>
    </location>
</feature>
<organism evidence="3 4">
    <name type="scientific">Candidatus Magnetaquiglobus chichijimensis</name>
    <dbReference type="NCBI Taxonomy" id="3141448"/>
    <lineage>
        <taxon>Bacteria</taxon>
        <taxon>Pseudomonadati</taxon>
        <taxon>Pseudomonadota</taxon>
        <taxon>Magnetococcia</taxon>
        <taxon>Magnetococcales</taxon>
        <taxon>Candidatus Magnetaquicoccaceae</taxon>
        <taxon>Candidatus Magnetaquiglobus</taxon>
    </lineage>
</organism>
<reference evidence="3 4" key="2">
    <citation type="submission" date="2024-09" db="EMBL/GenBank/DDBJ databases">
        <title>Draft genome sequence of Candidatus Magnetaquicoccaceae bacterium FCR-1.</title>
        <authorList>
            <person name="Shimoshige H."/>
            <person name="Shimamura S."/>
            <person name="Taoka A."/>
            <person name="Kobayashi H."/>
            <person name="Maekawa T."/>
        </authorList>
    </citation>
    <scope>NUCLEOTIDE SEQUENCE [LARGE SCALE GENOMIC DNA]</scope>
    <source>
        <strain evidence="3 4">FCR-1</strain>
    </source>
</reference>
<evidence type="ECO:0000256" key="2">
    <source>
        <dbReference type="SAM" id="Phobius"/>
    </source>
</evidence>
<keyword evidence="2" id="KW-0472">Membrane</keyword>
<dbReference type="RefSeq" id="WP_420906188.1">
    <property type="nucleotide sequence ID" value="NZ_BAAFGK010000005.1"/>
</dbReference>